<name>A0A7L4YKQ4_9ACTN</name>
<dbReference type="OrthoDB" id="5175220at2"/>
<sequence length="313" mass="33697">MAKLSGRPLLSTSDDKALLVQRVAELDLIIDAVGRGLNVLLHGERGSGLTTTLHQVMRRAMLDDLAHPRFSNAASVTGAEDLVHQIVGDVGPTVAVVGGTSAYSRFARYADLPPGIVGIVDNAPVRVLRELFGQHRDEVWAVPMSWVVACPEQDRAAVLEPPVDSFFDVVVGLDPLTDVQSASLLRRRTSKSELPPPALRAVVQAAGGNPRRLIRLARTLVLGEGDPTSLSRAAADRAEVESRLSRPAQMLLAEIVARGPSSASDVRLQEATGWTRSRLVQLFGELERQGAVDTSQSNDGNSGRPRKIYRAVF</sequence>
<dbReference type="EMBL" id="CP047156">
    <property type="protein sequence ID" value="QHB99398.1"/>
    <property type="molecule type" value="Genomic_DNA"/>
</dbReference>
<dbReference type="SUPFAM" id="SSF52540">
    <property type="entry name" value="P-loop containing nucleoside triphosphate hydrolases"/>
    <property type="match status" value="1"/>
</dbReference>
<accession>A0A7L4YKQ4</accession>
<reference evidence="1 2" key="1">
    <citation type="journal article" date="2018" name="Int. J. Syst. Evol. Microbiol.">
        <title>Epidermidibacterium keratini gen. nov., sp. nov., a member of the family Sporichthyaceae, isolated from keratin epidermis.</title>
        <authorList>
            <person name="Lee D.G."/>
            <person name="Trujillo M.E."/>
            <person name="Kang S."/>
            <person name="Nam J.J."/>
            <person name="Kim Y.J."/>
        </authorList>
    </citation>
    <scope>NUCLEOTIDE SEQUENCE [LARGE SCALE GENOMIC DNA]</scope>
    <source>
        <strain evidence="1 2">EPI-7</strain>
    </source>
</reference>
<evidence type="ECO:0008006" key="3">
    <source>
        <dbReference type="Google" id="ProtNLM"/>
    </source>
</evidence>
<dbReference type="Proteomes" id="UP000463857">
    <property type="component" value="Chromosome"/>
</dbReference>
<evidence type="ECO:0000313" key="1">
    <source>
        <dbReference type="EMBL" id="QHB99398.1"/>
    </source>
</evidence>
<gene>
    <name evidence="1" type="ORF">EK0264_03280</name>
</gene>
<dbReference type="InParanoid" id="A0A7L4YKQ4"/>
<dbReference type="AlphaFoldDB" id="A0A7L4YKQ4"/>
<dbReference type="RefSeq" id="WP_159542845.1">
    <property type="nucleotide sequence ID" value="NZ_CP047156.1"/>
</dbReference>
<organism evidence="1 2">
    <name type="scientific">Epidermidibacterium keratini</name>
    <dbReference type="NCBI Taxonomy" id="1891644"/>
    <lineage>
        <taxon>Bacteria</taxon>
        <taxon>Bacillati</taxon>
        <taxon>Actinomycetota</taxon>
        <taxon>Actinomycetes</taxon>
        <taxon>Sporichthyales</taxon>
        <taxon>Sporichthyaceae</taxon>
        <taxon>Epidermidibacterium</taxon>
    </lineage>
</organism>
<dbReference type="InterPro" id="IPR027417">
    <property type="entry name" value="P-loop_NTPase"/>
</dbReference>
<proteinExistence type="predicted"/>
<protein>
    <recommendedName>
        <fullName evidence="3">ATP-binding protein</fullName>
    </recommendedName>
</protein>
<dbReference type="KEGG" id="eke:EK0264_03280"/>
<evidence type="ECO:0000313" key="2">
    <source>
        <dbReference type="Proteomes" id="UP000463857"/>
    </source>
</evidence>
<keyword evidence="2" id="KW-1185">Reference proteome</keyword>